<evidence type="ECO:0000313" key="2">
    <source>
        <dbReference type="Proteomes" id="UP000551709"/>
    </source>
</evidence>
<gene>
    <name evidence="1" type="ORF">HAP41_0000049525</name>
</gene>
<proteinExistence type="predicted"/>
<keyword evidence="1" id="KW-0614">Plasmid</keyword>
<organism evidence="1 2">
    <name type="scientific">Bradyrhizobium barranii subsp. apii</name>
    <dbReference type="NCBI Taxonomy" id="2819348"/>
    <lineage>
        <taxon>Bacteria</taxon>
        <taxon>Pseudomonadati</taxon>
        <taxon>Pseudomonadota</taxon>
        <taxon>Alphaproteobacteria</taxon>
        <taxon>Hyphomicrobiales</taxon>
        <taxon>Nitrobacteraceae</taxon>
        <taxon>Bradyrhizobium</taxon>
        <taxon>Bradyrhizobium barranii</taxon>
    </lineage>
</organism>
<dbReference type="EMBL" id="CP096257">
    <property type="protein sequence ID" value="UPT92350.1"/>
    <property type="molecule type" value="Genomic_DNA"/>
</dbReference>
<evidence type="ECO:0000313" key="1">
    <source>
        <dbReference type="EMBL" id="UPT92350.1"/>
    </source>
</evidence>
<reference evidence="1" key="2">
    <citation type="submission" date="2022-04" db="EMBL/GenBank/DDBJ databases">
        <authorList>
            <person name="Bromfield E.S.P."/>
            <person name="Cloutier S."/>
        </authorList>
    </citation>
    <scope>NUCLEOTIDE SEQUENCE</scope>
    <source>
        <strain evidence="1">1S5</strain>
        <plasmid evidence="1">pBb1S5b</plasmid>
    </source>
</reference>
<geneLocation type="plasmid" evidence="1 2">
    <name>pBb1S5b</name>
</geneLocation>
<protein>
    <submittedName>
        <fullName evidence="1">Uncharacterized protein</fullName>
    </submittedName>
</protein>
<accession>A0A8T5VS75</accession>
<name>A0A8T5VS75_9BRAD</name>
<sequence>MRSQRRDVVTEAAYHFKEAARDHVLAGSADSGAKCRNLLADLTAAFNPATWQVIRFASKMKLEPAEPFVAMGRQLLSSDRDLPSDASGRSLIWMISQRLDQLVAQRKQDGNYSSNHDSEELAVVASQLIVDVIASLGGNRPVEGMVSEILEHEQIRRLIKDSEQARAFREVIKKLVQNKAADLTSIRPDVLHEAIAEMYQGISAMRLELYERVFVAGRLGYADLFLAMLGAAATNEEAEAIFSKYGPCLDRRLIRYITTFGWKKMKKSLLGEIRRGYDRFEMFYPG</sequence>
<dbReference type="Proteomes" id="UP000551709">
    <property type="component" value="Plasmid pBb1S5b"/>
</dbReference>
<dbReference type="AlphaFoldDB" id="A0A8T5VS75"/>
<dbReference type="RefSeq" id="WP_166107170.1">
    <property type="nucleotide sequence ID" value="NZ_CP096257.1"/>
</dbReference>
<reference evidence="1" key="1">
    <citation type="journal article" date="2017" name="Syst. Appl. Microbiol.">
        <title>Soybeans inoculated with root zone soils of Canadian native legumes harbour diverse and novel Bradyrhizobium spp. that possess agricultural potential.</title>
        <authorList>
            <person name="Bromfield E.S.P."/>
            <person name="Cloutier S."/>
            <person name="Tambong J.T."/>
            <person name="Tran Thi T.V."/>
        </authorList>
    </citation>
    <scope>NUCLEOTIDE SEQUENCE</scope>
    <source>
        <strain evidence="1">1S5</strain>
    </source>
</reference>